<comment type="similarity">
    <text evidence="3">Belongs to the peptidase M24B family.</text>
</comment>
<dbReference type="InterPro" id="IPR036005">
    <property type="entry name" value="Creatinase/aminopeptidase-like"/>
</dbReference>
<comment type="caution">
    <text evidence="5">The sequence shown here is derived from an EMBL/GenBank/DDBJ whole genome shotgun (WGS) entry which is preliminary data.</text>
</comment>
<dbReference type="AlphaFoldDB" id="A0A7J2U248"/>
<dbReference type="PANTHER" id="PTHR46112">
    <property type="entry name" value="AMINOPEPTIDASE"/>
    <property type="match status" value="1"/>
</dbReference>
<proteinExistence type="inferred from homology"/>
<dbReference type="GO" id="GO:0016787">
    <property type="term" value="F:hydrolase activity"/>
    <property type="evidence" value="ECO:0007669"/>
    <property type="project" value="UniProtKB-KW"/>
</dbReference>
<dbReference type="SUPFAM" id="SSF55920">
    <property type="entry name" value="Creatinase/aminopeptidase"/>
    <property type="match status" value="1"/>
</dbReference>
<name>A0A7J2U248_9CREN</name>
<dbReference type="PROSITE" id="PS00491">
    <property type="entry name" value="PROLINE_PEPTIDASE"/>
    <property type="match status" value="1"/>
</dbReference>
<keyword evidence="1 3" id="KW-0479">Metal-binding</keyword>
<feature type="domain" description="Peptidase M24" evidence="4">
    <location>
        <begin position="155"/>
        <end position="361"/>
    </location>
</feature>
<dbReference type="Pfam" id="PF00557">
    <property type="entry name" value="Peptidase_M24"/>
    <property type="match status" value="1"/>
</dbReference>
<evidence type="ECO:0000313" key="5">
    <source>
        <dbReference type="EMBL" id="HEM66387.1"/>
    </source>
</evidence>
<dbReference type="EMBL" id="DSEU01000011">
    <property type="protein sequence ID" value="HEM66387.1"/>
    <property type="molecule type" value="Genomic_DNA"/>
</dbReference>
<dbReference type="GO" id="GO:0046872">
    <property type="term" value="F:metal ion binding"/>
    <property type="evidence" value="ECO:0007669"/>
    <property type="project" value="UniProtKB-KW"/>
</dbReference>
<protein>
    <submittedName>
        <fullName evidence="5">M24 family metallopeptidase</fullName>
    </submittedName>
</protein>
<dbReference type="Gene3D" id="3.90.230.10">
    <property type="entry name" value="Creatinase/methionine aminopeptidase superfamily"/>
    <property type="match status" value="1"/>
</dbReference>
<sequence length="376" mass="42091">MTHLIELKISNIVNEVKRFFDVDVILLKSRETLSYLFSELYNPPPEDISVSSVLIDTRRSFATAYISLLDYHRATEVYSNTHSISFIPVFSYNLTLQNGIKTLTFDDMKKEIEKSIDSVKVLATDTASLCEQRLCCNMKLIIEMLRRRKMEAELELIKKAIEITEKVFINSLTFISPGISEKALSGKLTEMAMTLGAEGIAFSPIVAIGRNTAKPHHIAQNTVFNGCEPILIDFGVRIQGYVSDITRMILPKKLCSEYATIEQHVSLVSEVVDFVLGNLKPNNAASVIDSIARERMKEKGLDVYFIHGLGHGIGVDVHELPRISLNSKDVLASGDTITVEPGIYFFGKYGVRIEEDVYVNESGGRLLTTSPRILYI</sequence>
<keyword evidence="2" id="KW-0378">Hydrolase</keyword>
<evidence type="ECO:0000256" key="2">
    <source>
        <dbReference type="ARBA" id="ARBA00022801"/>
    </source>
</evidence>
<evidence type="ECO:0000256" key="1">
    <source>
        <dbReference type="ARBA" id="ARBA00022723"/>
    </source>
</evidence>
<dbReference type="InterPro" id="IPR001131">
    <property type="entry name" value="Peptidase_M24B_aminopep-P_CS"/>
</dbReference>
<evidence type="ECO:0000259" key="4">
    <source>
        <dbReference type="Pfam" id="PF00557"/>
    </source>
</evidence>
<evidence type="ECO:0000256" key="3">
    <source>
        <dbReference type="RuleBase" id="RU000590"/>
    </source>
</evidence>
<dbReference type="InterPro" id="IPR050659">
    <property type="entry name" value="Peptidase_M24B"/>
</dbReference>
<organism evidence="5">
    <name type="scientific">Ignisphaera aggregans</name>
    <dbReference type="NCBI Taxonomy" id="334771"/>
    <lineage>
        <taxon>Archaea</taxon>
        <taxon>Thermoproteota</taxon>
        <taxon>Thermoprotei</taxon>
        <taxon>Desulfurococcales</taxon>
        <taxon>Desulfurococcaceae</taxon>
        <taxon>Ignisphaera</taxon>
    </lineage>
</organism>
<dbReference type="InterPro" id="IPR000994">
    <property type="entry name" value="Pept_M24"/>
</dbReference>
<reference evidence="5" key="1">
    <citation type="journal article" date="2020" name="mSystems">
        <title>Genome- and Community-Level Interaction Insights into Carbon Utilization and Element Cycling Functions of Hydrothermarchaeota in Hydrothermal Sediment.</title>
        <authorList>
            <person name="Zhou Z."/>
            <person name="Liu Y."/>
            <person name="Xu W."/>
            <person name="Pan J."/>
            <person name="Luo Z.H."/>
            <person name="Li M."/>
        </authorList>
    </citation>
    <scope>NUCLEOTIDE SEQUENCE [LARGE SCALE GENOMIC DNA]</scope>
    <source>
        <strain evidence="5">SpSt-125</strain>
    </source>
</reference>
<gene>
    <name evidence="5" type="ORF">ENO26_02270</name>
</gene>
<accession>A0A7J2U248</accession>
<dbReference type="PANTHER" id="PTHR46112:SF2">
    <property type="entry name" value="XAA-PRO AMINOPEPTIDASE P-RELATED"/>
    <property type="match status" value="1"/>
</dbReference>